<dbReference type="OrthoDB" id="1919336at2759"/>
<evidence type="ECO:0000259" key="3">
    <source>
        <dbReference type="PROSITE" id="PS50118"/>
    </source>
</evidence>
<dbReference type="Proteomes" id="UP000193922">
    <property type="component" value="Unassembled WGS sequence"/>
</dbReference>
<feature type="domain" description="HMG box" evidence="3">
    <location>
        <begin position="25"/>
        <end position="85"/>
    </location>
</feature>
<dbReference type="RefSeq" id="XP_040745626.1">
    <property type="nucleotide sequence ID" value="XM_040886836.1"/>
</dbReference>
<dbReference type="STRING" id="61395.A0A1Y1WFE6"/>
<keyword evidence="1 2" id="KW-0238">DNA-binding</keyword>
<dbReference type="PROSITE" id="PS50118">
    <property type="entry name" value="HMG_BOX_2"/>
    <property type="match status" value="1"/>
</dbReference>
<dbReference type="PANTHER" id="PTHR48112">
    <property type="entry name" value="HIGH MOBILITY GROUP PROTEIN DSP1"/>
    <property type="match status" value="1"/>
</dbReference>
<dbReference type="AlphaFoldDB" id="A0A1Y1WFE6"/>
<dbReference type="PANTHER" id="PTHR48112:SF22">
    <property type="entry name" value="MITOCHONDRIAL TRANSCRIPTION FACTOR A, ISOFORM B"/>
    <property type="match status" value="1"/>
</dbReference>
<sequence length="107" mass="12208">MPSVAATNKSGESVEKGWCSCLPSMLYAQANRFRLRKANPDARFGLIGKLLHSEWSGLTDDKKRPYIERYEEDKIRFEGDKAKYIDEMAEYEAKKAKYGYASESEGV</sequence>
<dbReference type="EMBL" id="MCFD01000003">
    <property type="protein sequence ID" value="ORX72202.1"/>
    <property type="molecule type" value="Genomic_DNA"/>
</dbReference>
<dbReference type="InterPro" id="IPR050342">
    <property type="entry name" value="HMGB"/>
</dbReference>
<accession>A0A1Y1WFE6</accession>
<proteinExistence type="predicted"/>
<comment type="caution">
    <text evidence="4">The sequence shown here is derived from an EMBL/GenBank/DDBJ whole genome shotgun (WGS) entry which is preliminary data.</text>
</comment>
<dbReference type="Pfam" id="PF00505">
    <property type="entry name" value="HMG_box"/>
    <property type="match status" value="1"/>
</dbReference>
<dbReference type="SUPFAM" id="SSF47095">
    <property type="entry name" value="HMG-box"/>
    <property type="match status" value="1"/>
</dbReference>
<evidence type="ECO:0000256" key="2">
    <source>
        <dbReference type="PROSITE-ProRule" id="PRU00267"/>
    </source>
</evidence>
<dbReference type="Gene3D" id="1.10.30.10">
    <property type="entry name" value="High mobility group box domain"/>
    <property type="match status" value="1"/>
</dbReference>
<evidence type="ECO:0000256" key="1">
    <source>
        <dbReference type="ARBA" id="ARBA00023125"/>
    </source>
</evidence>
<organism evidence="4 5">
    <name type="scientific">Linderina pennispora</name>
    <dbReference type="NCBI Taxonomy" id="61395"/>
    <lineage>
        <taxon>Eukaryota</taxon>
        <taxon>Fungi</taxon>
        <taxon>Fungi incertae sedis</taxon>
        <taxon>Zoopagomycota</taxon>
        <taxon>Kickxellomycotina</taxon>
        <taxon>Kickxellomycetes</taxon>
        <taxon>Kickxellales</taxon>
        <taxon>Kickxellaceae</taxon>
        <taxon>Linderina</taxon>
    </lineage>
</organism>
<dbReference type="GO" id="GO:0003677">
    <property type="term" value="F:DNA binding"/>
    <property type="evidence" value="ECO:0007669"/>
    <property type="project" value="UniProtKB-UniRule"/>
</dbReference>
<keyword evidence="2" id="KW-0539">Nucleus</keyword>
<feature type="DNA-binding region" description="HMG box" evidence="2">
    <location>
        <begin position="25"/>
        <end position="85"/>
    </location>
</feature>
<name>A0A1Y1WFE6_9FUNG</name>
<dbReference type="GO" id="GO:0005634">
    <property type="term" value="C:nucleus"/>
    <property type="evidence" value="ECO:0007669"/>
    <property type="project" value="UniProtKB-UniRule"/>
</dbReference>
<dbReference type="SMART" id="SM00398">
    <property type="entry name" value="HMG"/>
    <property type="match status" value="1"/>
</dbReference>
<gene>
    <name evidence="4" type="ORF">DL89DRAFT_265826</name>
</gene>
<keyword evidence="5" id="KW-1185">Reference proteome</keyword>
<protein>
    <recommendedName>
        <fullName evidence="3">HMG box domain-containing protein</fullName>
    </recommendedName>
</protein>
<evidence type="ECO:0000313" key="4">
    <source>
        <dbReference type="EMBL" id="ORX72202.1"/>
    </source>
</evidence>
<reference evidence="4 5" key="1">
    <citation type="submission" date="2016-07" db="EMBL/GenBank/DDBJ databases">
        <title>Pervasive Adenine N6-methylation of Active Genes in Fungi.</title>
        <authorList>
            <consortium name="DOE Joint Genome Institute"/>
            <person name="Mondo S.J."/>
            <person name="Dannebaum R.O."/>
            <person name="Kuo R.C."/>
            <person name="Labutti K."/>
            <person name="Haridas S."/>
            <person name="Kuo A."/>
            <person name="Salamov A."/>
            <person name="Ahrendt S.R."/>
            <person name="Lipzen A."/>
            <person name="Sullivan W."/>
            <person name="Andreopoulos W.B."/>
            <person name="Clum A."/>
            <person name="Lindquist E."/>
            <person name="Daum C."/>
            <person name="Ramamoorthy G.K."/>
            <person name="Gryganskyi A."/>
            <person name="Culley D."/>
            <person name="Magnuson J.K."/>
            <person name="James T.Y."/>
            <person name="O'Malley M.A."/>
            <person name="Stajich J.E."/>
            <person name="Spatafora J.W."/>
            <person name="Visel A."/>
            <person name="Grigoriev I.V."/>
        </authorList>
    </citation>
    <scope>NUCLEOTIDE SEQUENCE [LARGE SCALE GENOMIC DNA]</scope>
    <source>
        <strain evidence="4 5">ATCC 12442</strain>
    </source>
</reference>
<dbReference type="InterPro" id="IPR036910">
    <property type="entry name" value="HMG_box_dom_sf"/>
</dbReference>
<evidence type="ECO:0000313" key="5">
    <source>
        <dbReference type="Proteomes" id="UP000193922"/>
    </source>
</evidence>
<dbReference type="InterPro" id="IPR009071">
    <property type="entry name" value="HMG_box_dom"/>
</dbReference>
<dbReference type="GeneID" id="63803484"/>